<organism evidence="1">
    <name type="scientific">Ectopseudomonas oleovorans</name>
    <name type="common">Pseudomonas oleovorans</name>
    <dbReference type="NCBI Taxonomy" id="301"/>
    <lineage>
        <taxon>Bacteria</taxon>
        <taxon>Pseudomonadati</taxon>
        <taxon>Pseudomonadota</taxon>
        <taxon>Gammaproteobacteria</taxon>
        <taxon>Pseudomonadales</taxon>
        <taxon>Pseudomonadaceae</taxon>
        <taxon>Ectopseudomonas</taxon>
    </lineage>
</organism>
<gene>
    <name evidence="1" type="ORF">POT9AD_2385</name>
</gene>
<protein>
    <submittedName>
        <fullName evidence="1">Uncharacterized protein</fullName>
    </submittedName>
</protein>
<sequence>MGVYEETSYYSCVADLDLLRLPSLFLTAALLIFYHDHANLYGYGCHVGYALFDSGL</sequence>
<dbReference type="AlphaFoldDB" id="A0A653B3W5"/>
<dbReference type="EMBL" id="LR130779">
    <property type="protein sequence ID" value="VDN63360.1"/>
    <property type="molecule type" value="Genomic_DNA"/>
</dbReference>
<reference evidence="1" key="1">
    <citation type="submission" date="2018-11" db="EMBL/GenBank/DDBJ databases">
        <authorList>
            <consortium name="Genoscope - CEA"/>
            <person name="William W."/>
        </authorList>
    </citation>
    <scope>NUCLEOTIDE SEQUENCE [LARGE SCALE GENOMIC DNA]</scope>
    <source>
        <strain evidence="1">T9AD</strain>
    </source>
</reference>
<evidence type="ECO:0000313" key="1">
    <source>
        <dbReference type="EMBL" id="VDN63360.1"/>
    </source>
</evidence>
<proteinExistence type="predicted"/>
<name>A0A653B3W5_ECTOL</name>
<accession>A0A653B3W5</accession>